<sequence length="94" mass="10152">MVSPSEIEQLLLAHPDIIEAAVLGVPSPRRGTDDSDESGTKDLVPAAAVVAAKGRSPDEHFALELKQYVAGEEVLSAFNDRYFFVTLLTIKRIG</sequence>
<dbReference type="EMBL" id="JARKHS020024366">
    <property type="protein sequence ID" value="KAK8768185.1"/>
    <property type="molecule type" value="Genomic_DNA"/>
</dbReference>
<accession>A0AAQ4E0E5</accession>
<comment type="caution">
    <text evidence="2">The sequence shown here is derived from an EMBL/GenBank/DDBJ whole genome shotgun (WGS) entry which is preliminary data.</text>
</comment>
<reference evidence="2 3" key="1">
    <citation type="journal article" date="2023" name="Arcadia Sci">
        <title>De novo assembly of a long-read Amblyomma americanum tick genome.</title>
        <authorList>
            <person name="Chou S."/>
            <person name="Poskanzer K.E."/>
            <person name="Rollins M."/>
            <person name="Thuy-Boun P.S."/>
        </authorList>
    </citation>
    <scope>NUCLEOTIDE SEQUENCE [LARGE SCALE GENOMIC DNA]</scope>
    <source>
        <strain evidence="2">F_SG_1</strain>
        <tissue evidence="2">Salivary glands</tissue>
    </source>
</reference>
<dbReference type="InterPro" id="IPR045851">
    <property type="entry name" value="AMP-bd_C_sf"/>
</dbReference>
<dbReference type="AlphaFoldDB" id="A0AAQ4E0E5"/>
<name>A0AAQ4E0E5_AMBAM</name>
<evidence type="ECO:0000259" key="1">
    <source>
        <dbReference type="Pfam" id="PF13193"/>
    </source>
</evidence>
<dbReference type="Pfam" id="PF13193">
    <property type="entry name" value="AMP-binding_C"/>
    <property type="match status" value="1"/>
</dbReference>
<dbReference type="Gene3D" id="3.30.300.30">
    <property type="match status" value="1"/>
</dbReference>
<dbReference type="Proteomes" id="UP001321473">
    <property type="component" value="Unassembled WGS sequence"/>
</dbReference>
<proteinExistence type="predicted"/>
<protein>
    <recommendedName>
        <fullName evidence="1">AMP-binding enzyme C-terminal domain-containing protein</fullName>
    </recommendedName>
</protein>
<evidence type="ECO:0000313" key="2">
    <source>
        <dbReference type="EMBL" id="KAK8768185.1"/>
    </source>
</evidence>
<dbReference type="InterPro" id="IPR025110">
    <property type="entry name" value="AMP-bd_C"/>
</dbReference>
<organism evidence="2 3">
    <name type="scientific">Amblyomma americanum</name>
    <name type="common">Lone star tick</name>
    <dbReference type="NCBI Taxonomy" id="6943"/>
    <lineage>
        <taxon>Eukaryota</taxon>
        <taxon>Metazoa</taxon>
        <taxon>Ecdysozoa</taxon>
        <taxon>Arthropoda</taxon>
        <taxon>Chelicerata</taxon>
        <taxon>Arachnida</taxon>
        <taxon>Acari</taxon>
        <taxon>Parasitiformes</taxon>
        <taxon>Ixodida</taxon>
        <taxon>Ixodoidea</taxon>
        <taxon>Ixodidae</taxon>
        <taxon>Amblyomminae</taxon>
        <taxon>Amblyomma</taxon>
    </lineage>
</organism>
<keyword evidence="3" id="KW-1185">Reference proteome</keyword>
<feature type="domain" description="AMP-binding enzyme C-terminal" evidence="1">
    <location>
        <begin position="6"/>
        <end position="86"/>
    </location>
</feature>
<dbReference type="SUPFAM" id="SSF56801">
    <property type="entry name" value="Acetyl-CoA synthetase-like"/>
    <property type="match status" value="1"/>
</dbReference>
<evidence type="ECO:0000313" key="3">
    <source>
        <dbReference type="Proteomes" id="UP001321473"/>
    </source>
</evidence>
<gene>
    <name evidence="2" type="ORF">V5799_015349</name>
</gene>